<sequence length="263" mass="26841">MSESTEGRLSGGRLLEGRTALVTGGTSGIGRGIAEVLRERGAAVAVTGLTDAECEEARAAGFPAYPLDVRDRQACDEAVARAAGDLGGLSVLASNAGVYPQVRIADMADEDISAIFGVNVTGTIHMVQAAAAALRESGRGRVVVTSSITGNVTGYPGWSRYGATKAAQMGFVRSAAMELAKDGITINAVMPGNVVTPGLVALGEEYMRRMAAAVPLGCLGEPRDVGEAVAFLASDGARYITGQAIVVDGGQILPESPEAIADM</sequence>
<dbReference type="NCBIfam" id="NF004202">
    <property type="entry name" value="PRK05653.2-2"/>
    <property type="match status" value="1"/>
</dbReference>
<organism evidence="4 5">
    <name type="scientific">Peptidiphaga gingivicola</name>
    <dbReference type="NCBI Taxonomy" id="2741497"/>
    <lineage>
        <taxon>Bacteria</taxon>
        <taxon>Bacillati</taxon>
        <taxon>Actinomycetota</taxon>
        <taxon>Actinomycetes</taxon>
        <taxon>Actinomycetales</taxon>
        <taxon>Actinomycetaceae</taxon>
        <taxon>Peptidiphaga</taxon>
    </lineage>
</organism>
<dbReference type="PANTHER" id="PTHR42760">
    <property type="entry name" value="SHORT-CHAIN DEHYDROGENASES/REDUCTASES FAMILY MEMBER"/>
    <property type="match status" value="1"/>
</dbReference>
<dbReference type="Gene3D" id="3.40.50.720">
    <property type="entry name" value="NAD(P)-binding Rossmann-like Domain"/>
    <property type="match status" value="1"/>
</dbReference>
<name>A0A179B4U8_9ACTO</name>
<keyword evidence="5" id="KW-1185">Reference proteome</keyword>
<evidence type="ECO:0000259" key="3">
    <source>
        <dbReference type="SMART" id="SM00822"/>
    </source>
</evidence>
<dbReference type="EMBL" id="LVZK01000001">
    <property type="protein sequence ID" value="OAP86399.1"/>
    <property type="molecule type" value="Genomic_DNA"/>
</dbReference>
<dbReference type="SUPFAM" id="SSF51735">
    <property type="entry name" value="NAD(P)-binding Rossmann-fold domains"/>
    <property type="match status" value="1"/>
</dbReference>
<dbReference type="CDD" id="cd05233">
    <property type="entry name" value="SDR_c"/>
    <property type="match status" value="1"/>
</dbReference>
<dbReference type="InterPro" id="IPR036291">
    <property type="entry name" value="NAD(P)-bd_dom_sf"/>
</dbReference>
<evidence type="ECO:0000256" key="1">
    <source>
        <dbReference type="ARBA" id="ARBA00006484"/>
    </source>
</evidence>
<dbReference type="PRINTS" id="PR00081">
    <property type="entry name" value="GDHRDH"/>
</dbReference>
<feature type="domain" description="Ketoreductase" evidence="3">
    <location>
        <begin position="18"/>
        <end position="193"/>
    </location>
</feature>
<dbReference type="FunFam" id="3.40.50.720:FF:000084">
    <property type="entry name" value="Short-chain dehydrogenase reductase"/>
    <property type="match status" value="1"/>
</dbReference>
<gene>
    <name evidence="4" type="ORF">A4H34_04440</name>
</gene>
<comment type="similarity">
    <text evidence="1">Belongs to the short-chain dehydrogenases/reductases (SDR) family.</text>
</comment>
<dbReference type="GO" id="GO:0006633">
    <property type="term" value="P:fatty acid biosynthetic process"/>
    <property type="evidence" value="ECO:0007669"/>
    <property type="project" value="TreeGrafter"/>
</dbReference>
<reference evidence="4 5" key="1">
    <citation type="submission" date="2016-04" db="EMBL/GenBank/DDBJ databases">
        <title>Peptidophaga gingivicola gen. nov., sp. nov., isolated from human subgingival plaque.</title>
        <authorList>
            <person name="Beall C.J."/>
            <person name="Mokrzan E.M."/>
            <person name="Griffen A.L."/>
            <person name="Leys E.J."/>
        </authorList>
    </citation>
    <scope>NUCLEOTIDE SEQUENCE [LARGE SCALE GENOMIC DNA]</scope>
    <source>
        <strain evidence="4 5">BA112</strain>
    </source>
</reference>
<dbReference type="GO" id="GO:0016616">
    <property type="term" value="F:oxidoreductase activity, acting on the CH-OH group of donors, NAD or NADP as acceptor"/>
    <property type="evidence" value="ECO:0007669"/>
    <property type="project" value="TreeGrafter"/>
</dbReference>
<dbReference type="GO" id="GO:0048038">
    <property type="term" value="F:quinone binding"/>
    <property type="evidence" value="ECO:0007669"/>
    <property type="project" value="TreeGrafter"/>
</dbReference>
<evidence type="ECO:0000313" key="4">
    <source>
        <dbReference type="EMBL" id="OAP86399.1"/>
    </source>
</evidence>
<evidence type="ECO:0000256" key="2">
    <source>
        <dbReference type="ARBA" id="ARBA00023002"/>
    </source>
</evidence>
<keyword evidence="2" id="KW-0560">Oxidoreductase</keyword>
<dbReference type="PANTHER" id="PTHR42760:SF133">
    <property type="entry name" value="3-OXOACYL-[ACYL-CARRIER-PROTEIN] REDUCTASE"/>
    <property type="match status" value="1"/>
</dbReference>
<evidence type="ECO:0000313" key="5">
    <source>
        <dbReference type="Proteomes" id="UP000078368"/>
    </source>
</evidence>
<accession>A0A179B4U8</accession>
<dbReference type="Proteomes" id="UP000078368">
    <property type="component" value="Unassembled WGS sequence"/>
</dbReference>
<dbReference type="InterPro" id="IPR002347">
    <property type="entry name" value="SDR_fam"/>
</dbReference>
<dbReference type="AlphaFoldDB" id="A0A179B4U8"/>
<dbReference type="PRINTS" id="PR00080">
    <property type="entry name" value="SDRFAMILY"/>
</dbReference>
<protein>
    <submittedName>
        <fullName evidence="4">3-oxoacyl-[acyl-carrier-protein] reductase</fullName>
    </submittedName>
</protein>
<dbReference type="InterPro" id="IPR057326">
    <property type="entry name" value="KR_dom"/>
</dbReference>
<dbReference type="Pfam" id="PF13561">
    <property type="entry name" value="adh_short_C2"/>
    <property type="match status" value="1"/>
</dbReference>
<dbReference type="SMART" id="SM00822">
    <property type="entry name" value="PKS_KR"/>
    <property type="match status" value="1"/>
</dbReference>
<dbReference type="STRING" id="1823756.A4H34_04440"/>
<dbReference type="RefSeq" id="WP_064231217.1">
    <property type="nucleotide sequence ID" value="NZ_LVZK01000001.1"/>
</dbReference>
<proteinExistence type="inferred from homology"/>
<comment type="caution">
    <text evidence="4">The sequence shown here is derived from an EMBL/GenBank/DDBJ whole genome shotgun (WGS) entry which is preliminary data.</text>
</comment>